<accession>A0ABR0K3U6</accession>
<gene>
    <name evidence="2" type="ORF">LTR24_007799</name>
</gene>
<proteinExistence type="predicted"/>
<dbReference type="PANTHER" id="PTHR43157:SF67">
    <property type="entry name" value="DEHYDROGENASE_REDUCTASE FAMILY PROTEIN, PUTATIVE (AFU_ORTHOLOGUE AFUA_3G02580)-RELATED"/>
    <property type="match status" value="1"/>
</dbReference>
<dbReference type="Gene3D" id="3.40.50.720">
    <property type="entry name" value="NAD(P)-binding Rossmann-like Domain"/>
    <property type="match status" value="1"/>
</dbReference>
<comment type="caution">
    <text evidence="2">The sequence shown here is derived from an EMBL/GenBank/DDBJ whole genome shotgun (WGS) entry which is preliminary data.</text>
</comment>
<sequence>MGFLYSQFFVTPAYPTRSFAGETVIVTGANVGLGKEAARHITRLGASKVILACRNTTAGEEAKHDIVSTTKVNPATIEVWQLDLNSYDSIKDFANRASALPRIDVLLENAAIATSNFQLVNGHESTVTVNVISTFLLALLMLPKLKETSKQYNVQPRLVIVSSEVHSYTDLPERKAPNTFDELDNQSTANMSQRYPTSKLLEVLVVREIAPKLNGSGVILNMLNPGLCHSSLSRNTAGLQGIVFWLMKTLLARSTEVGSRTLVAGAAADEDSHGEYMHDAMVADEAVSSFVKSEDGKKTSQKIWTELKEVLEKIEPV</sequence>
<reference evidence="2 3" key="1">
    <citation type="submission" date="2023-08" db="EMBL/GenBank/DDBJ databases">
        <title>Black Yeasts Isolated from many extreme environments.</title>
        <authorList>
            <person name="Coleine C."/>
            <person name="Stajich J.E."/>
            <person name="Selbmann L."/>
        </authorList>
    </citation>
    <scope>NUCLEOTIDE SEQUENCE [LARGE SCALE GENOMIC DNA]</scope>
    <source>
        <strain evidence="2 3">CCFEE 5885</strain>
    </source>
</reference>
<dbReference type="InterPro" id="IPR036291">
    <property type="entry name" value="NAD(P)-bd_dom_sf"/>
</dbReference>
<dbReference type="Proteomes" id="UP001345013">
    <property type="component" value="Unassembled WGS sequence"/>
</dbReference>
<dbReference type="InterPro" id="IPR002347">
    <property type="entry name" value="SDR_fam"/>
</dbReference>
<dbReference type="Pfam" id="PF00106">
    <property type="entry name" value="adh_short"/>
    <property type="match status" value="1"/>
</dbReference>
<keyword evidence="1" id="KW-0560">Oxidoreductase</keyword>
<organism evidence="2 3">
    <name type="scientific">Lithohypha guttulata</name>
    <dbReference type="NCBI Taxonomy" id="1690604"/>
    <lineage>
        <taxon>Eukaryota</taxon>
        <taxon>Fungi</taxon>
        <taxon>Dikarya</taxon>
        <taxon>Ascomycota</taxon>
        <taxon>Pezizomycotina</taxon>
        <taxon>Eurotiomycetes</taxon>
        <taxon>Chaetothyriomycetidae</taxon>
        <taxon>Chaetothyriales</taxon>
        <taxon>Trichomeriaceae</taxon>
        <taxon>Lithohypha</taxon>
    </lineage>
</organism>
<evidence type="ECO:0000313" key="2">
    <source>
        <dbReference type="EMBL" id="KAK5083302.1"/>
    </source>
</evidence>
<evidence type="ECO:0000256" key="1">
    <source>
        <dbReference type="ARBA" id="ARBA00023002"/>
    </source>
</evidence>
<evidence type="ECO:0000313" key="3">
    <source>
        <dbReference type="Proteomes" id="UP001345013"/>
    </source>
</evidence>
<dbReference type="PANTHER" id="PTHR43157">
    <property type="entry name" value="PHOSPHATIDYLINOSITOL-GLYCAN BIOSYNTHESIS CLASS F PROTEIN-RELATED"/>
    <property type="match status" value="1"/>
</dbReference>
<keyword evidence="3" id="KW-1185">Reference proteome</keyword>
<dbReference type="EMBL" id="JAVRRG010000122">
    <property type="protein sequence ID" value="KAK5083302.1"/>
    <property type="molecule type" value="Genomic_DNA"/>
</dbReference>
<protein>
    <submittedName>
        <fullName evidence="2">Uncharacterized protein</fullName>
    </submittedName>
</protein>
<name>A0ABR0K3U6_9EURO</name>
<dbReference type="SUPFAM" id="SSF51735">
    <property type="entry name" value="NAD(P)-binding Rossmann-fold domains"/>
    <property type="match status" value="1"/>
</dbReference>
<dbReference type="PRINTS" id="PR00081">
    <property type="entry name" value="GDHRDH"/>
</dbReference>